<keyword evidence="4" id="KW-0378">Hydrolase</keyword>
<dbReference type="Proteomes" id="UP000649604">
    <property type="component" value="Unassembled WGS sequence"/>
</dbReference>
<accession>A0A9D5JXH8</accession>
<dbReference type="InterPro" id="IPR038729">
    <property type="entry name" value="Rad50/SbcC_AAA"/>
</dbReference>
<evidence type="ECO:0000256" key="2">
    <source>
        <dbReference type="ARBA" id="ARBA00022741"/>
    </source>
</evidence>
<dbReference type="InterPro" id="IPR027417">
    <property type="entry name" value="P-loop_NTPase"/>
</dbReference>
<feature type="coiled-coil region" evidence="10">
    <location>
        <begin position="658"/>
        <end position="692"/>
    </location>
</feature>
<keyword evidence="1 9" id="KW-0479">Metal-binding</keyword>
<evidence type="ECO:0000256" key="10">
    <source>
        <dbReference type="SAM" id="Coils"/>
    </source>
</evidence>
<evidence type="ECO:0000256" key="5">
    <source>
        <dbReference type="ARBA" id="ARBA00022833"/>
    </source>
</evidence>
<feature type="coiled-coil region" evidence="10">
    <location>
        <begin position="187"/>
        <end position="290"/>
    </location>
</feature>
<name>A0A9D5JXH8_9BACT</name>
<feature type="coiled-coil region" evidence="10">
    <location>
        <begin position="546"/>
        <end position="614"/>
    </location>
</feature>
<dbReference type="SUPFAM" id="SSF75712">
    <property type="entry name" value="Rad50 coiled-coil Zn hook"/>
    <property type="match status" value="1"/>
</dbReference>
<dbReference type="Pfam" id="PF13476">
    <property type="entry name" value="AAA_23"/>
    <property type="match status" value="1"/>
</dbReference>
<evidence type="ECO:0000256" key="6">
    <source>
        <dbReference type="ARBA" id="ARBA00022840"/>
    </source>
</evidence>
<dbReference type="Gene3D" id="1.10.287.510">
    <property type="entry name" value="Helix hairpin bin"/>
    <property type="match status" value="1"/>
</dbReference>
<feature type="coiled-coil region" evidence="10">
    <location>
        <begin position="736"/>
        <end position="777"/>
    </location>
</feature>
<feature type="coiled-coil region" evidence="10">
    <location>
        <begin position="383"/>
        <end position="504"/>
    </location>
</feature>
<keyword evidence="6" id="KW-0067">ATP-binding</keyword>
<dbReference type="GO" id="GO:0046872">
    <property type="term" value="F:metal ion binding"/>
    <property type="evidence" value="ECO:0007669"/>
    <property type="project" value="UniProtKB-UniRule"/>
</dbReference>
<gene>
    <name evidence="12" type="ORF">GF339_15395</name>
</gene>
<protein>
    <submittedName>
        <fullName evidence="12">AAA family ATPase</fullName>
    </submittedName>
</protein>
<dbReference type="InterPro" id="IPR013134">
    <property type="entry name" value="Zn_hook_RAD50"/>
</dbReference>
<evidence type="ECO:0000259" key="11">
    <source>
        <dbReference type="PROSITE" id="PS51131"/>
    </source>
</evidence>
<dbReference type="PANTHER" id="PTHR32114">
    <property type="entry name" value="ABC TRANSPORTER ABCH.3"/>
    <property type="match status" value="1"/>
</dbReference>
<feature type="domain" description="Zinc-hook" evidence="11">
    <location>
        <begin position="463"/>
        <end position="561"/>
    </location>
</feature>
<dbReference type="PANTHER" id="PTHR32114:SF2">
    <property type="entry name" value="ABC TRANSPORTER ABCH.3"/>
    <property type="match status" value="1"/>
</dbReference>
<feature type="binding site" evidence="9">
    <location>
        <position position="512"/>
    </location>
    <ligand>
        <name>Zn(2+)</name>
        <dbReference type="ChEBI" id="CHEBI:29105"/>
    </ligand>
</feature>
<evidence type="ECO:0000256" key="1">
    <source>
        <dbReference type="ARBA" id="ARBA00022723"/>
    </source>
</evidence>
<evidence type="ECO:0000256" key="7">
    <source>
        <dbReference type="ARBA" id="ARBA00023054"/>
    </source>
</evidence>
<dbReference type="SUPFAM" id="SSF52540">
    <property type="entry name" value="P-loop containing nucleoside triphosphate hydrolases"/>
    <property type="match status" value="2"/>
</dbReference>
<evidence type="ECO:0000256" key="8">
    <source>
        <dbReference type="ARBA" id="ARBA00023204"/>
    </source>
</evidence>
<keyword evidence="2" id="KW-0547">Nucleotide-binding</keyword>
<organism evidence="12 13">
    <name type="scientific">candidate division KSB3 bacterium</name>
    <dbReference type="NCBI Taxonomy" id="2044937"/>
    <lineage>
        <taxon>Bacteria</taxon>
        <taxon>candidate division KSB3</taxon>
    </lineage>
</organism>
<dbReference type="GO" id="GO:0005524">
    <property type="term" value="F:ATP binding"/>
    <property type="evidence" value="ECO:0007669"/>
    <property type="project" value="UniProtKB-KW"/>
</dbReference>
<sequence length="1013" mass="118019">MIPVSLQLKNFLSYGDDVDPLDFTEFDVACLSGNNGHGKSAILDAITWSLWGEARKAGGEKSANEGLVRIGTPEMHVEFVFDLEGDRYLVHRSYQRKSRKVQLDFQVFDETTNGYKPLTEQSVRATQQKIDATLRMNYETFINSAFILQGRVDEFTKKRPRKRKEIFAEILDLARYDQLAARAKECHKDAKNQCILLKEQIQNIEKELQHKAEYTQKLADLNQRIADIDDLLSTLEARRQALETQQGDLLTKQAQLQERTQHHRQLQTELANLDQKKTRLQDRLKTDQRILDQEQAILTRYNRYLELQNQSVALEEQHQRHAACCTRQRELEHEIERLRLSVQKDLEHQQFRQSQAQQVLADAEQILAREQEIEQGFQELQAAREQDERWEQTRREVDALEREGRELEKRIDQHKNHLIVEIQAVQRHIAELKAQADQISAREEAVSRVREAVAELTALEQKLLRNKDEGAECRSRRDALQKEQQRLREQLQDIEEKQTLLTRSETPQCPLCASDLDGRKREEIEAHFRRELQQLQEKIRENDHHIEQTAVRLEALRANYTQLERQMKPLQRASTQLVQAETALQESQKAANELQQLQQKLAKLQAQLADQDYAPADHAQLAELEQQIAALAYHQEEHTALKQRKETLTRFEHEHTKLQEAREHHQKASAVLLEIEQEIARLQAQLEQGEYARQQRAALQELLDQIQAIGYDEQRHAQIRQELTDLHDASQNKYELDQARHRAELLRQELEELRTEYAQKFESLEALHQQMQELEHALTTLPALTQEITHIKTEIQSHGRERDVLLQQWGTYENKLEHCRQLEREWTEKTTTKNQADHDQTIYGHLTRIFGKDGIQAYLIENAIPEVEDEANQLLARLTDNRTHITIESVKDLQSGGTKETLDIKISDELGTRRYEMYSGGEAFRVDFAIRIALAKLLANRAGTRLRTLVIDEGFGTQDAHGLEQLVEAIKTISADFEKILVITHLDDLKEAFPVRIEVVKYPDIGSQYQIVY</sequence>
<dbReference type="PROSITE" id="PS51131">
    <property type="entry name" value="ZN_HOOK"/>
    <property type="match status" value="1"/>
</dbReference>
<dbReference type="EMBL" id="WJJP01000504">
    <property type="protein sequence ID" value="MBD3325968.1"/>
    <property type="molecule type" value="Genomic_DNA"/>
</dbReference>
<proteinExistence type="predicted"/>
<dbReference type="Gene3D" id="3.40.50.300">
    <property type="entry name" value="P-loop containing nucleotide triphosphate hydrolases"/>
    <property type="match status" value="2"/>
</dbReference>
<keyword evidence="3" id="KW-0227">DNA damage</keyword>
<comment type="caution">
    <text evidence="12">The sequence shown here is derived from an EMBL/GenBank/DDBJ whole genome shotgun (WGS) entry which is preliminary data.</text>
</comment>
<evidence type="ECO:0000313" key="12">
    <source>
        <dbReference type="EMBL" id="MBD3325968.1"/>
    </source>
</evidence>
<keyword evidence="5 9" id="KW-0862">Zinc</keyword>
<reference evidence="12" key="1">
    <citation type="submission" date="2019-11" db="EMBL/GenBank/DDBJ databases">
        <title>Microbial mats filling the niche in hypersaline microbial mats.</title>
        <authorList>
            <person name="Wong H.L."/>
            <person name="Macleod F.I."/>
            <person name="White R.A. III"/>
            <person name="Burns B.P."/>
        </authorList>
    </citation>
    <scope>NUCLEOTIDE SEQUENCE</scope>
    <source>
        <strain evidence="12">Rbin_158</strain>
    </source>
</reference>
<dbReference type="GO" id="GO:0006302">
    <property type="term" value="P:double-strand break repair"/>
    <property type="evidence" value="ECO:0007669"/>
    <property type="project" value="InterPro"/>
</dbReference>
<feature type="binding site" evidence="9">
    <location>
        <position position="509"/>
    </location>
    <ligand>
        <name>Zn(2+)</name>
        <dbReference type="ChEBI" id="CHEBI:29105"/>
    </ligand>
</feature>
<keyword evidence="8" id="KW-0234">DNA repair</keyword>
<dbReference type="AlphaFoldDB" id="A0A9D5JXH8"/>
<keyword evidence="7 10" id="KW-0175">Coiled coil</keyword>
<dbReference type="GO" id="GO:0016887">
    <property type="term" value="F:ATP hydrolysis activity"/>
    <property type="evidence" value="ECO:0007669"/>
    <property type="project" value="InterPro"/>
</dbReference>
<evidence type="ECO:0000256" key="4">
    <source>
        <dbReference type="ARBA" id="ARBA00022801"/>
    </source>
</evidence>
<evidence type="ECO:0000256" key="9">
    <source>
        <dbReference type="PROSITE-ProRule" id="PRU00471"/>
    </source>
</evidence>
<evidence type="ECO:0000313" key="13">
    <source>
        <dbReference type="Proteomes" id="UP000649604"/>
    </source>
</evidence>
<dbReference type="Pfam" id="PF13558">
    <property type="entry name" value="SbcC_Walker_B"/>
    <property type="match status" value="1"/>
</dbReference>
<evidence type="ECO:0000256" key="3">
    <source>
        <dbReference type="ARBA" id="ARBA00022763"/>
    </source>
</evidence>